<protein>
    <submittedName>
        <fullName evidence="2">Uncharacterized protein</fullName>
    </submittedName>
</protein>
<evidence type="ECO:0000256" key="1">
    <source>
        <dbReference type="SAM" id="MobiDB-lite"/>
    </source>
</evidence>
<keyword evidence="3" id="KW-1185">Reference proteome</keyword>
<evidence type="ECO:0000313" key="2">
    <source>
        <dbReference type="EMBL" id="MCP2258127.1"/>
    </source>
</evidence>
<organism evidence="2 3">
    <name type="scientific">Streptoalloteichus tenebrarius (strain ATCC 17920 / DSM 40477 / JCM 4838 / CBS 697.72 / NBRC 16177 / NCIMB 11028 / NRRL B-12390 / A12253. 1 / ISP 5477)</name>
    <name type="common">Streptomyces tenebrarius</name>
    <dbReference type="NCBI Taxonomy" id="1933"/>
    <lineage>
        <taxon>Bacteria</taxon>
        <taxon>Bacillati</taxon>
        <taxon>Actinomycetota</taxon>
        <taxon>Actinomycetes</taxon>
        <taxon>Pseudonocardiales</taxon>
        <taxon>Pseudonocardiaceae</taxon>
        <taxon>Streptoalloteichus</taxon>
    </lineage>
</organism>
<proteinExistence type="predicted"/>
<gene>
    <name evidence="2" type="ORF">LX15_001821</name>
</gene>
<evidence type="ECO:0000313" key="3">
    <source>
        <dbReference type="Proteomes" id="UP001205311"/>
    </source>
</evidence>
<reference evidence="2 3" key="1">
    <citation type="submission" date="2022-06" db="EMBL/GenBank/DDBJ databases">
        <title>Genomic Encyclopedia of Archaeal and Bacterial Type Strains, Phase II (KMG-II): from individual species to whole genera.</title>
        <authorList>
            <person name="Goeker M."/>
        </authorList>
    </citation>
    <scope>NUCLEOTIDE SEQUENCE [LARGE SCALE GENOMIC DNA]</scope>
    <source>
        <strain evidence="2 3">DSM 40477</strain>
    </source>
</reference>
<dbReference type="Proteomes" id="UP001205311">
    <property type="component" value="Unassembled WGS sequence"/>
</dbReference>
<feature type="region of interest" description="Disordered" evidence="1">
    <location>
        <begin position="123"/>
        <end position="149"/>
    </location>
</feature>
<name>A0ABT1HRL8_STRSD</name>
<accession>A0ABT1HRL8</accession>
<sequence length="149" mass="16325">MITFGVWPGVVDRDLERFETFVDVPPEDVARTAAALRELAGGADRFYVRCYRSYGRDGELVHPPTPVSPRPYMGEGRVVDLVAGYGSDRADPHGFARAVRVAVREVAELGGGKIQVCEEVNVPAPQDGGRPGWPPSPCPPGFRIRRRPQ</sequence>
<dbReference type="EMBL" id="JAMTCP010000007">
    <property type="protein sequence ID" value="MCP2258127.1"/>
    <property type="molecule type" value="Genomic_DNA"/>
</dbReference>
<comment type="caution">
    <text evidence="2">The sequence shown here is derived from an EMBL/GenBank/DDBJ whole genome shotgun (WGS) entry which is preliminary data.</text>
</comment>
<dbReference type="RefSeq" id="WP_253669073.1">
    <property type="nucleotide sequence ID" value="NZ_JAMTCP010000007.1"/>
</dbReference>